<dbReference type="EnsemblMetazoa" id="XM_022798127">
    <property type="protein sequence ID" value="XP_022653862"/>
    <property type="gene ID" value="LOC111247334"/>
</dbReference>
<dbReference type="GeneID" id="111247334"/>
<reference evidence="3" key="1">
    <citation type="submission" date="2021-01" db="UniProtKB">
        <authorList>
            <consortium name="EnsemblMetazoa"/>
        </authorList>
    </citation>
    <scope>IDENTIFICATION</scope>
</reference>
<dbReference type="InParanoid" id="A0A7M7JM86"/>
<feature type="signal peptide" evidence="2">
    <location>
        <begin position="1"/>
        <end position="23"/>
    </location>
</feature>
<organism evidence="3 4">
    <name type="scientific">Varroa destructor</name>
    <name type="common">Honeybee mite</name>
    <dbReference type="NCBI Taxonomy" id="109461"/>
    <lineage>
        <taxon>Eukaryota</taxon>
        <taxon>Metazoa</taxon>
        <taxon>Ecdysozoa</taxon>
        <taxon>Arthropoda</taxon>
        <taxon>Chelicerata</taxon>
        <taxon>Arachnida</taxon>
        <taxon>Acari</taxon>
        <taxon>Parasitiformes</taxon>
        <taxon>Mesostigmata</taxon>
        <taxon>Gamasina</taxon>
        <taxon>Dermanyssoidea</taxon>
        <taxon>Varroidae</taxon>
        <taxon>Varroa</taxon>
    </lineage>
</organism>
<dbReference type="Proteomes" id="UP000594260">
    <property type="component" value="Unplaced"/>
</dbReference>
<feature type="region of interest" description="Disordered" evidence="1">
    <location>
        <begin position="188"/>
        <end position="209"/>
    </location>
</feature>
<sequence>MNGMKYVITLLSVFSCIIASCKAYLLRSSEEDYNVLRRFGVLSDGPRAIKSETFDVLDLDHLAGHVHALDGTVSVSQLRPDSEPQDLSSNKFANQRKSREVHAIRHSRSNNDFDTRHRFLSKAKDSSDDAAHYVSMVRRGTASQLRPLANSELENLFRKKSGGSHRHRIVVPERKNRQALQMAAISTRTRQNRLKTPERGDHFQLKQQK</sequence>
<evidence type="ECO:0000256" key="2">
    <source>
        <dbReference type="SAM" id="SignalP"/>
    </source>
</evidence>
<keyword evidence="4" id="KW-1185">Reference proteome</keyword>
<feature type="region of interest" description="Disordered" evidence="1">
    <location>
        <begin position="79"/>
        <end position="103"/>
    </location>
</feature>
<proteinExistence type="predicted"/>
<dbReference type="RefSeq" id="XP_022653862.1">
    <property type="nucleotide sequence ID" value="XM_022798127.1"/>
</dbReference>
<feature type="chain" id="PRO_5029873019" evidence="2">
    <location>
        <begin position="24"/>
        <end position="209"/>
    </location>
</feature>
<accession>A0A7M7JM86</accession>
<evidence type="ECO:0000313" key="3">
    <source>
        <dbReference type="EnsemblMetazoa" id="XP_022653862"/>
    </source>
</evidence>
<keyword evidence="2" id="KW-0732">Signal</keyword>
<dbReference type="KEGG" id="vde:111247334"/>
<evidence type="ECO:0000313" key="4">
    <source>
        <dbReference type="Proteomes" id="UP000594260"/>
    </source>
</evidence>
<dbReference type="PROSITE" id="PS51257">
    <property type="entry name" value="PROKAR_LIPOPROTEIN"/>
    <property type="match status" value="1"/>
</dbReference>
<feature type="compositionally biased region" description="Basic and acidic residues" evidence="1">
    <location>
        <begin position="195"/>
        <end position="209"/>
    </location>
</feature>
<name>A0A7M7JM86_VARDE</name>
<feature type="compositionally biased region" description="Polar residues" evidence="1">
    <location>
        <begin position="79"/>
        <end position="95"/>
    </location>
</feature>
<protein>
    <submittedName>
        <fullName evidence="3">Uncharacterized protein</fullName>
    </submittedName>
</protein>
<evidence type="ECO:0000256" key="1">
    <source>
        <dbReference type="SAM" id="MobiDB-lite"/>
    </source>
</evidence>
<dbReference type="AlphaFoldDB" id="A0A7M7JM86"/>